<dbReference type="PANTHER" id="PTHR10127">
    <property type="entry name" value="DISCOIDIN, CUB, EGF, LAMININ , AND ZINC METALLOPROTEASE DOMAIN CONTAINING"/>
    <property type="match status" value="1"/>
</dbReference>
<dbReference type="PROSITE" id="PS51864">
    <property type="entry name" value="ASTACIN"/>
    <property type="match status" value="1"/>
</dbReference>
<evidence type="ECO:0000256" key="1">
    <source>
        <dbReference type="ARBA" id="ARBA00022572"/>
    </source>
</evidence>
<keyword evidence="1 3" id="KW-0420">Kringle</keyword>
<dbReference type="InterPro" id="IPR038178">
    <property type="entry name" value="Kringle_sf"/>
</dbReference>
<dbReference type="InterPro" id="IPR018056">
    <property type="entry name" value="Kringle_CS"/>
</dbReference>
<dbReference type="OrthoDB" id="291007at2759"/>
<evidence type="ECO:0000256" key="3">
    <source>
        <dbReference type="PROSITE-ProRule" id="PRU00121"/>
    </source>
</evidence>
<accession>A0A6P5ABT0</accession>
<evidence type="ECO:0000259" key="7">
    <source>
        <dbReference type="PROSITE" id="PS50070"/>
    </source>
</evidence>
<dbReference type="InterPro" id="IPR034035">
    <property type="entry name" value="Astacin-like_dom"/>
</dbReference>
<dbReference type="CDD" id="cd04280">
    <property type="entry name" value="ZnMc_astacin_like"/>
    <property type="match status" value="1"/>
</dbReference>
<keyword evidence="2" id="KW-1015">Disulfide bond</keyword>
<dbReference type="PRINTS" id="PR00480">
    <property type="entry name" value="ASTACIN"/>
</dbReference>
<feature type="binding site" evidence="4">
    <location>
        <position position="170"/>
    </location>
    <ligand>
        <name>Zn(2+)</name>
        <dbReference type="ChEBI" id="CHEBI:29105"/>
        <note>catalytic</note>
    </ligand>
</feature>
<dbReference type="KEGG" id="bbel:109481187"/>
<keyword evidence="4 5" id="KW-0645">Protease</keyword>
<evidence type="ECO:0000256" key="5">
    <source>
        <dbReference type="RuleBase" id="RU361183"/>
    </source>
</evidence>
<comment type="cofactor">
    <cofactor evidence="4 5">
        <name>Zn(2+)</name>
        <dbReference type="ChEBI" id="CHEBI:29105"/>
    </cofactor>
    <text evidence="4 5">Binds 1 zinc ion per subunit.</text>
</comment>
<feature type="domain" description="Peptidase M12A" evidence="8">
    <location>
        <begin position="78"/>
        <end position="276"/>
    </location>
</feature>
<dbReference type="PRINTS" id="PR00018">
    <property type="entry name" value="KRINGLE"/>
</dbReference>
<keyword evidence="9" id="KW-1185">Reference proteome</keyword>
<protein>
    <recommendedName>
        <fullName evidence="5">Metalloendopeptidase</fullName>
        <ecNumber evidence="5">3.4.24.-</ecNumber>
    </recommendedName>
</protein>
<gene>
    <name evidence="10" type="primary">LOC109481187</name>
</gene>
<evidence type="ECO:0000256" key="4">
    <source>
        <dbReference type="PROSITE-ProRule" id="PRU01211"/>
    </source>
</evidence>
<dbReference type="PROSITE" id="PS50070">
    <property type="entry name" value="KRINGLE_2"/>
    <property type="match status" value="1"/>
</dbReference>
<dbReference type="GO" id="GO:0008270">
    <property type="term" value="F:zinc ion binding"/>
    <property type="evidence" value="ECO:0007669"/>
    <property type="project" value="UniProtKB-UniRule"/>
</dbReference>
<dbReference type="RefSeq" id="XP_019639251.1">
    <property type="nucleotide sequence ID" value="XM_019783692.1"/>
</dbReference>
<evidence type="ECO:0000256" key="6">
    <source>
        <dbReference type="SAM" id="MobiDB-lite"/>
    </source>
</evidence>
<dbReference type="GO" id="GO:0006508">
    <property type="term" value="P:proteolysis"/>
    <property type="evidence" value="ECO:0007669"/>
    <property type="project" value="UniProtKB-KW"/>
</dbReference>
<dbReference type="AlphaFoldDB" id="A0A6P5ABT0"/>
<dbReference type="FunFam" id="3.40.390.10:FF:000183">
    <property type="match status" value="1"/>
</dbReference>
<dbReference type="EC" id="3.4.24.-" evidence="5"/>
<dbReference type="CDD" id="cd00108">
    <property type="entry name" value="KR"/>
    <property type="match status" value="1"/>
</dbReference>
<keyword evidence="4 5" id="KW-0482">Metalloprotease</keyword>
<dbReference type="PROSITE" id="PS00021">
    <property type="entry name" value="KRINGLE_1"/>
    <property type="match status" value="1"/>
</dbReference>
<dbReference type="PANTHER" id="PTHR10127:SF775">
    <property type="entry name" value="METALLOENDOPEPTIDASE"/>
    <property type="match status" value="1"/>
</dbReference>
<dbReference type="InterPro" id="IPR024079">
    <property type="entry name" value="MetalloPept_cat_dom_sf"/>
</dbReference>
<dbReference type="InterPro" id="IPR000001">
    <property type="entry name" value="Kringle"/>
</dbReference>
<comment type="caution">
    <text evidence="3">Lacks conserved residue(s) required for the propagation of feature annotation.</text>
</comment>
<dbReference type="Gene3D" id="2.40.20.10">
    <property type="entry name" value="Plasminogen Kringle 4"/>
    <property type="match status" value="1"/>
</dbReference>
<organism evidence="9 10">
    <name type="scientific">Branchiostoma belcheri</name>
    <name type="common">Amphioxus</name>
    <dbReference type="NCBI Taxonomy" id="7741"/>
    <lineage>
        <taxon>Eukaryota</taxon>
        <taxon>Metazoa</taxon>
        <taxon>Chordata</taxon>
        <taxon>Cephalochordata</taxon>
        <taxon>Leptocardii</taxon>
        <taxon>Amphioxiformes</taxon>
        <taxon>Branchiostomatidae</taxon>
        <taxon>Branchiostoma</taxon>
    </lineage>
</organism>
<dbReference type="FunFam" id="2.40.20.10:FF:000045">
    <property type="entry name" value="Uncharacterized protein"/>
    <property type="match status" value="1"/>
</dbReference>
<keyword evidence="4 5" id="KW-0862">Zinc</keyword>
<dbReference type="InterPro" id="IPR001506">
    <property type="entry name" value="Peptidase_M12A"/>
</dbReference>
<feature type="binding site" evidence="4">
    <location>
        <position position="180"/>
    </location>
    <ligand>
        <name>Zn(2+)</name>
        <dbReference type="ChEBI" id="CHEBI:29105"/>
        <note>catalytic</note>
    </ligand>
</feature>
<reference evidence="10" key="1">
    <citation type="submission" date="2025-08" db="UniProtKB">
        <authorList>
            <consortium name="RefSeq"/>
        </authorList>
    </citation>
    <scope>IDENTIFICATION</scope>
    <source>
        <tissue evidence="10">Gonad</tissue>
    </source>
</reference>
<dbReference type="SUPFAM" id="SSF57440">
    <property type="entry name" value="Kringle-like"/>
    <property type="match status" value="1"/>
</dbReference>
<keyword evidence="4 5" id="KW-0378">Hydrolase</keyword>
<dbReference type="SUPFAM" id="SSF55486">
    <property type="entry name" value="Metalloproteases ('zincins'), catalytic domain"/>
    <property type="match status" value="1"/>
</dbReference>
<evidence type="ECO:0000313" key="9">
    <source>
        <dbReference type="Proteomes" id="UP000515135"/>
    </source>
</evidence>
<keyword evidence="4 5" id="KW-0479">Metal-binding</keyword>
<evidence type="ECO:0000259" key="8">
    <source>
        <dbReference type="PROSITE" id="PS51864"/>
    </source>
</evidence>
<dbReference type="InterPro" id="IPR006026">
    <property type="entry name" value="Peptidase_Metallo"/>
</dbReference>
<feature type="active site" evidence="4">
    <location>
        <position position="171"/>
    </location>
</feature>
<name>A0A6P5ABT0_BRABE</name>
<feature type="chain" id="PRO_5028504210" description="Metalloendopeptidase" evidence="5">
    <location>
        <begin position="23"/>
        <end position="396"/>
    </location>
</feature>
<sequence length="396" mass="45994">MDVNVWTHTLVLLLWISSSATAPGGRARRRNTNGKTERDADGPPEPWQINQDKTSSPFYQGDIVVPQADLQALRHRRAAVKDRLLLWPEGVIPYHLNKTTLDRKTRKVVRAAMRHWMRKTCIKFRKKKRNDVNFLHFIGDAGCWSYVGMQGGEQKLSLGSGCELFGTVVHEIGHAVGFWHEQARYDRNKYIRILRGNILPGAEENFDKMTFKTINTLGVAYDYNSIMHYGPNYFSVNGKPTIKVKRIGWRAKPKIGQRKVLSELDVAQTRHMYQCNRRDMQRRRKDVCFFSKYGDGRDYRGTVDYTLEGVTCQKWTSQWPQAHCVMSKYWLGDKMDGLGNHNYCRNPGGRRSRPWCFTTLQGTEWQYCDVRICNPLPRRNENESTSLPTNNNLDKR</sequence>
<feature type="region of interest" description="Disordered" evidence="6">
    <location>
        <begin position="22"/>
        <end position="47"/>
    </location>
</feature>
<dbReference type="Gene3D" id="3.40.390.10">
    <property type="entry name" value="Collagenase (Catalytic Domain)"/>
    <property type="match status" value="1"/>
</dbReference>
<keyword evidence="5" id="KW-0732">Signal</keyword>
<feature type="binding site" evidence="4">
    <location>
        <position position="174"/>
    </location>
    <ligand>
        <name>Zn(2+)</name>
        <dbReference type="ChEBI" id="CHEBI:29105"/>
        <note>catalytic</note>
    </ligand>
</feature>
<dbReference type="Pfam" id="PF00051">
    <property type="entry name" value="Kringle"/>
    <property type="match status" value="1"/>
</dbReference>
<evidence type="ECO:0000313" key="10">
    <source>
        <dbReference type="RefSeq" id="XP_019639251.1"/>
    </source>
</evidence>
<evidence type="ECO:0000256" key="2">
    <source>
        <dbReference type="ARBA" id="ARBA00023157"/>
    </source>
</evidence>
<dbReference type="InterPro" id="IPR013806">
    <property type="entry name" value="Kringle-like"/>
</dbReference>
<proteinExistence type="predicted"/>
<dbReference type="GeneID" id="109481187"/>
<dbReference type="Proteomes" id="UP000515135">
    <property type="component" value="Unplaced"/>
</dbReference>
<dbReference type="Pfam" id="PF01400">
    <property type="entry name" value="Astacin"/>
    <property type="match status" value="1"/>
</dbReference>
<dbReference type="SMART" id="SM00130">
    <property type="entry name" value="KR"/>
    <property type="match status" value="1"/>
</dbReference>
<feature type="domain" description="Kringle" evidence="7">
    <location>
        <begin position="293"/>
        <end position="373"/>
    </location>
</feature>
<dbReference type="SMART" id="SM00235">
    <property type="entry name" value="ZnMc"/>
    <property type="match status" value="1"/>
</dbReference>
<dbReference type="GO" id="GO:0004222">
    <property type="term" value="F:metalloendopeptidase activity"/>
    <property type="evidence" value="ECO:0007669"/>
    <property type="project" value="UniProtKB-UniRule"/>
</dbReference>
<feature type="signal peptide" evidence="5">
    <location>
        <begin position="1"/>
        <end position="22"/>
    </location>
</feature>